<feature type="region of interest" description="Disordered" evidence="1">
    <location>
        <begin position="76"/>
        <end position="105"/>
    </location>
</feature>
<reference evidence="2 3" key="1">
    <citation type="submission" date="2024-06" db="EMBL/GenBank/DDBJ databases">
        <title>The Natural Products Discovery Center: Release of the First 8490 Sequenced Strains for Exploring Actinobacteria Biosynthetic Diversity.</title>
        <authorList>
            <person name="Kalkreuter E."/>
            <person name="Kautsar S.A."/>
            <person name="Yang D."/>
            <person name="Bader C.D."/>
            <person name="Teijaro C.N."/>
            <person name="Fluegel L."/>
            <person name="Davis C.M."/>
            <person name="Simpson J.R."/>
            <person name="Lauterbach L."/>
            <person name="Steele A.D."/>
            <person name="Gui C."/>
            <person name="Meng S."/>
            <person name="Li G."/>
            <person name="Viehrig K."/>
            <person name="Ye F."/>
            <person name="Su P."/>
            <person name="Kiefer A.F."/>
            <person name="Nichols A."/>
            <person name="Cepeda A.J."/>
            <person name="Yan W."/>
            <person name="Fan B."/>
            <person name="Jiang Y."/>
            <person name="Adhikari A."/>
            <person name="Zheng C.-J."/>
            <person name="Schuster L."/>
            <person name="Cowan T.M."/>
            <person name="Smanski M.J."/>
            <person name="Chevrette M.G."/>
            <person name="De Carvalho L.P.S."/>
            <person name="Shen B."/>
        </authorList>
    </citation>
    <scope>NUCLEOTIDE SEQUENCE [LARGE SCALE GENOMIC DNA]</scope>
    <source>
        <strain evidence="2 3">NPDC001694</strain>
    </source>
</reference>
<protein>
    <recommendedName>
        <fullName evidence="4">Transposase</fullName>
    </recommendedName>
</protein>
<dbReference type="EMBL" id="JBEOZM010000055">
    <property type="protein sequence ID" value="MER6274466.1"/>
    <property type="molecule type" value="Genomic_DNA"/>
</dbReference>
<evidence type="ECO:0000313" key="2">
    <source>
        <dbReference type="EMBL" id="MER6274466.1"/>
    </source>
</evidence>
<sequence length="105" mass="11609">MAEPECLVRAPRYRPTLVDPYRDHLRRRRLENPAVSVAHVLKEIRELGYTGSSNLLVRCISQGRVEAGRPALSPRRLARYLSPAPSVSRTTGKNASGPPAPPATR</sequence>
<organism evidence="2 3">
    <name type="scientific">Streptomyces sp. 900105755</name>
    <dbReference type="NCBI Taxonomy" id="3154389"/>
    <lineage>
        <taxon>Bacteria</taxon>
        <taxon>Bacillati</taxon>
        <taxon>Actinomycetota</taxon>
        <taxon>Actinomycetes</taxon>
        <taxon>Kitasatosporales</taxon>
        <taxon>Streptomycetaceae</taxon>
        <taxon>Streptomyces</taxon>
    </lineage>
</organism>
<gene>
    <name evidence="2" type="ORF">ABT211_45700</name>
</gene>
<name>A0ABV1TWN8_9ACTN</name>
<dbReference type="RefSeq" id="WP_351962683.1">
    <property type="nucleotide sequence ID" value="NZ_JBEOZM010000055.1"/>
</dbReference>
<evidence type="ECO:0000256" key="1">
    <source>
        <dbReference type="SAM" id="MobiDB-lite"/>
    </source>
</evidence>
<comment type="caution">
    <text evidence="2">The sequence shown here is derived from an EMBL/GenBank/DDBJ whole genome shotgun (WGS) entry which is preliminary data.</text>
</comment>
<evidence type="ECO:0000313" key="3">
    <source>
        <dbReference type="Proteomes" id="UP001490365"/>
    </source>
</evidence>
<dbReference type="Proteomes" id="UP001490365">
    <property type="component" value="Unassembled WGS sequence"/>
</dbReference>
<evidence type="ECO:0008006" key="4">
    <source>
        <dbReference type="Google" id="ProtNLM"/>
    </source>
</evidence>
<proteinExistence type="predicted"/>
<accession>A0ABV1TWN8</accession>
<keyword evidence="3" id="KW-1185">Reference proteome</keyword>
<feature type="compositionally biased region" description="Polar residues" evidence="1">
    <location>
        <begin position="85"/>
        <end position="94"/>
    </location>
</feature>